<keyword evidence="2" id="KW-1185">Reference proteome</keyword>
<accession>A0ACC2WWZ0</accession>
<evidence type="ECO:0000313" key="2">
    <source>
        <dbReference type="Proteomes" id="UP001230649"/>
    </source>
</evidence>
<name>A0ACC2WWZ0_9TREE</name>
<sequence length="467" mass="52496">MKSLYERRRNSVYMRVGAGTILAIIVWTLFGLVPVCSPDDPDCGISFPSPQFENDWMEEPMAGVVHEGPMAFEKEETVEQASLGDQRPTRSAFVSTSPVPEERPQAVGETTFLAHAPGFSVIETAFWKNDTWYLITSKPWSVPPMSLVVSNAPDHGQKIFTDDSVVQVMTPKQAEESGLELDKAEAVDGTSLIFNDRIYLDHYYHVFGEMFLGAWRAYTSILTGSGPAIDRLPEITNLVFAHVTPKTVFDHAGLNKFFFRRFFPEARWEFQPEWQARAESGKLYRFERVVIADRKCGHAGGGKGKPMDLAFELPVPERWLTDLKDRVLVNYTGTVTLQDHQHAYSKPVVTYLSRQTAGHRRLRQETHEALVEGLAELEEEGVAEVHIEEFTDADPKDEQVAKLSRTTILVGLHGNGLTNLVWMTPDARGRSTVYEIQQKGMFLDDYAVLSEAVGIEHCIIGGRNETE</sequence>
<proteinExistence type="predicted"/>
<gene>
    <name evidence="1" type="ORF">QFC20_000847</name>
</gene>
<dbReference type="EMBL" id="JASBWS010000004">
    <property type="protein sequence ID" value="KAJ9116167.1"/>
    <property type="molecule type" value="Genomic_DNA"/>
</dbReference>
<evidence type="ECO:0000313" key="1">
    <source>
        <dbReference type="EMBL" id="KAJ9116167.1"/>
    </source>
</evidence>
<comment type="caution">
    <text evidence="1">The sequence shown here is derived from an EMBL/GenBank/DDBJ whole genome shotgun (WGS) entry which is preliminary data.</text>
</comment>
<reference evidence="1" key="1">
    <citation type="submission" date="2023-04" db="EMBL/GenBank/DDBJ databases">
        <title>Draft Genome sequencing of Naganishia species isolated from polar environments using Oxford Nanopore Technology.</title>
        <authorList>
            <person name="Leo P."/>
            <person name="Venkateswaran K."/>
        </authorList>
    </citation>
    <scope>NUCLEOTIDE SEQUENCE</scope>
    <source>
        <strain evidence="1">MNA-CCFEE 5262</strain>
    </source>
</reference>
<organism evidence="1 2">
    <name type="scientific">Naganishia adeliensis</name>
    <dbReference type="NCBI Taxonomy" id="92952"/>
    <lineage>
        <taxon>Eukaryota</taxon>
        <taxon>Fungi</taxon>
        <taxon>Dikarya</taxon>
        <taxon>Basidiomycota</taxon>
        <taxon>Agaricomycotina</taxon>
        <taxon>Tremellomycetes</taxon>
        <taxon>Filobasidiales</taxon>
        <taxon>Filobasidiaceae</taxon>
        <taxon>Naganishia</taxon>
    </lineage>
</organism>
<protein>
    <submittedName>
        <fullName evidence="1">Uncharacterized protein</fullName>
    </submittedName>
</protein>
<dbReference type="Proteomes" id="UP001230649">
    <property type="component" value="Unassembled WGS sequence"/>
</dbReference>